<dbReference type="OrthoDB" id="9802811at2"/>
<reference evidence="4 5" key="1">
    <citation type="submission" date="2018-03" db="EMBL/GenBank/DDBJ databases">
        <title>The ancient ancestry and fast evolution of plastids.</title>
        <authorList>
            <person name="Moore K.R."/>
            <person name="Magnabosco C."/>
            <person name="Momper L."/>
            <person name="Gold D.A."/>
            <person name="Bosak T."/>
            <person name="Fournier G.P."/>
        </authorList>
    </citation>
    <scope>NUCLEOTIDE SEQUENCE [LARGE SCALE GENOMIC DNA]</scope>
    <source>
        <strain evidence="4 5">CCALA 016</strain>
    </source>
</reference>
<feature type="binding site" evidence="1">
    <location>
        <position position="221"/>
    </location>
    <ligand>
        <name>ATP</name>
        <dbReference type="ChEBI" id="CHEBI:30616"/>
    </ligand>
</feature>
<dbReference type="EC" id="2.7.4.16" evidence="1"/>
<evidence type="ECO:0000313" key="5">
    <source>
        <dbReference type="Proteomes" id="UP000239001"/>
    </source>
</evidence>
<keyword evidence="5" id="KW-1185">Reference proteome</keyword>
<dbReference type="Gene3D" id="3.30.1330.10">
    <property type="entry name" value="PurM-like, N-terminal domain"/>
    <property type="match status" value="1"/>
</dbReference>
<proteinExistence type="inferred from homology"/>
<feature type="binding site" evidence="1">
    <location>
        <position position="219"/>
    </location>
    <ligand>
        <name>Mg(2+)</name>
        <dbReference type="ChEBI" id="CHEBI:18420"/>
        <label>3</label>
    </ligand>
</feature>
<keyword evidence="1" id="KW-0547">Nucleotide-binding</keyword>
<feature type="binding site" evidence="1">
    <location>
        <position position="53"/>
    </location>
    <ligand>
        <name>substrate</name>
    </ligand>
</feature>
<dbReference type="GO" id="GO:0009228">
    <property type="term" value="P:thiamine biosynthetic process"/>
    <property type="evidence" value="ECO:0007669"/>
    <property type="project" value="UniProtKB-KW"/>
</dbReference>
<dbReference type="InterPro" id="IPR010918">
    <property type="entry name" value="PurM-like_C_dom"/>
</dbReference>
<feature type="binding site" evidence="1">
    <location>
        <position position="45"/>
    </location>
    <ligand>
        <name>Mg(2+)</name>
        <dbReference type="ChEBI" id="CHEBI:18420"/>
        <label>1</label>
    </ligand>
</feature>
<organism evidence="4 5">
    <name type="scientific">Aphanothece hegewaldii CCALA 016</name>
    <dbReference type="NCBI Taxonomy" id="2107694"/>
    <lineage>
        <taxon>Bacteria</taxon>
        <taxon>Bacillati</taxon>
        <taxon>Cyanobacteriota</taxon>
        <taxon>Cyanophyceae</taxon>
        <taxon>Oscillatoriophycideae</taxon>
        <taxon>Chroococcales</taxon>
        <taxon>Aphanothecaceae</taxon>
        <taxon>Aphanothece</taxon>
    </lineage>
</organism>
<comment type="catalytic activity">
    <reaction evidence="1">
        <text>thiamine phosphate + ATP = thiamine diphosphate + ADP</text>
        <dbReference type="Rhea" id="RHEA:15913"/>
        <dbReference type="ChEBI" id="CHEBI:30616"/>
        <dbReference type="ChEBI" id="CHEBI:37575"/>
        <dbReference type="ChEBI" id="CHEBI:58937"/>
        <dbReference type="ChEBI" id="CHEBI:456216"/>
        <dbReference type="EC" id="2.7.4.16"/>
    </reaction>
</comment>
<dbReference type="GO" id="GO:0000287">
    <property type="term" value="F:magnesium ion binding"/>
    <property type="evidence" value="ECO:0007669"/>
    <property type="project" value="UniProtKB-UniRule"/>
</dbReference>
<feature type="binding site" evidence="1">
    <location>
        <position position="222"/>
    </location>
    <ligand>
        <name>Mg(2+)</name>
        <dbReference type="ChEBI" id="CHEBI:18420"/>
        <label>5</label>
    </ligand>
</feature>
<dbReference type="PANTHER" id="PTHR30270">
    <property type="entry name" value="THIAMINE-MONOPHOSPHATE KINASE"/>
    <property type="match status" value="1"/>
</dbReference>
<feature type="binding site" evidence="1">
    <location>
        <begin position="122"/>
        <end position="123"/>
    </location>
    <ligand>
        <name>ATP</name>
        <dbReference type="ChEBI" id="CHEBI:30616"/>
    </ligand>
</feature>
<comment type="similarity">
    <text evidence="1">Belongs to the thiamine-monophosphate kinase family.</text>
</comment>
<comment type="function">
    <text evidence="1">Catalyzes the ATP-dependent phosphorylation of thiamine-monophosphate (TMP) to form thiamine-pyrophosphate (TPP), the active form of vitamin B1.</text>
</comment>
<feature type="binding site" evidence="1">
    <location>
        <position position="46"/>
    </location>
    <ligand>
        <name>Mg(2+)</name>
        <dbReference type="ChEBI" id="CHEBI:18420"/>
        <label>1</label>
    </ligand>
</feature>
<feature type="binding site" evidence="1">
    <location>
        <position position="46"/>
    </location>
    <ligand>
        <name>Mg(2+)</name>
        <dbReference type="ChEBI" id="CHEBI:18420"/>
        <label>2</label>
    </ligand>
</feature>
<dbReference type="Gene3D" id="3.90.650.10">
    <property type="entry name" value="PurM-like C-terminal domain"/>
    <property type="match status" value="1"/>
</dbReference>
<dbReference type="SUPFAM" id="SSF55326">
    <property type="entry name" value="PurM N-terminal domain-like"/>
    <property type="match status" value="1"/>
</dbReference>
<comment type="pathway">
    <text evidence="1">Cofactor biosynthesis; thiamine diphosphate biosynthesis; thiamine diphosphate from thiamine phosphate: step 1/1.</text>
</comment>
<dbReference type="RefSeq" id="WP_106458409.1">
    <property type="nucleotide sequence ID" value="NZ_PXOH01000025.1"/>
</dbReference>
<comment type="caution">
    <text evidence="4">The sequence shown here is derived from an EMBL/GenBank/DDBJ whole genome shotgun (WGS) entry which is preliminary data.</text>
</comment>
<dbReference type="AlphaFoldDB" id="A0A2T1LTW9"/>
<reference evidence="4 5" key="2">
    <citation type="submission" date="2018-03" db="EMBL/GenBank/DDBJ databases">
        <authorList>
            <person name="Keele B.F."/>
        </authorList>
    </citation>
    <scope>NUCLEOTIDE SEQUENCE [LARGE SCALE GENOMIC DNA]</scope>
    <source>
        <strain evidence="4 5">CCALA 016</strain>
    </source>
</reference>
<feature type="binding site" evidence="1">
    <location>
        <position position="123"/>
    </location>
    <ligand>
        <name>Mg(2+)</name>
        <dbReference type="ChEBI" id="CHEBI:18420"/>
        <label>1</label>
    </ligand>
</feature>
<evidence type="ECO:0000256" key="1">
    <source>
        <dbReference type="HAMAP-Rule" id="MF_02128"/>
    </source>
</evidence>
<dbReference type="EMBL" id="PXOH01000025">
    <property type="protein sequence ID" value="PSF34565.1"/>
    <property type="molecule type" value="Genomic_DNA"/>
</dbReference>
<gene>
    <name evidence="1" type="primary">thiL</name>
    <name evidence="4" type="ORF">C7H19_18540</name>
</gene>
<protein>
    <recommendedName>
        <fullName evidence="1">Thiamine-monophosphate kinase</fullName>
        <shortName evidence="1">TMP kinase</shortName>
        <shortName evidence="1">Thiamine-phosphate kinase</shortName>
        <ecNumber evidence="1">2.7.4.16</ecNumber>
    </recommendedName>
</protein>
<dbReference type="Pfam" id="PF02769">
    <property type="entry name" value="AIRS_C"/>
    <property type="match status" value="1"/>
</dbReference>
<feature type="binding site" evidence="1">
    <location>
        <position position="75"/>
    </location>
    <ligand>
        <name>Mg(2+)</name>
        <dbReference type="ChEBI" id="CHEBI:18420"/>
        <label>4</label>
    </ligand>
</feature>
<feature type="binding site" evidence="1">
    <location>
        <position position="29"/>
    </location>
    <ligand>
        <name>Mg(2+)</name>
        <dbReference type="ChEBI" id="CHEBI:18420"/>
        <label>4</label>
    </ligand>
</feature>
<keyword evidence="1" id="KW-0808">Transferase</keyword>
<dbReference type="Proteomes" id="UP000239001">
    <property type="component" value="Unassembled WGS sequence"/>
</dbReference>
<feature type="binding site" evidence="1">
    <location>
        <position position="148"/>
    </location>
    <ligand>
        <name>ATP</name>
        <dbReference type="ChEBI" id="CHEBI:30616"/>
    </ligand>
</feature>
<dbReference type="SUPFAM" id="SSF56042">
    <property type="entry name" value="PurM C-terminal domain-like"/>
    <property type="match status" value="1"/>
</dbReference>
<dbReference type="GO" id="GO:0005524">
    <property type="term" value="F:ATP binding"/>
    <property type="evidence" value="ECO:0007669"/>
    <property type="project" value="UniProtKB-UniRule"/>
</dbReference>
<sequence>MENSIKDIGEQGLLKILQQFCPPEIIGDDAAILEVKNGHSLVVTTDVLVDGVHFSDLTTSPEDVGWRCVAANLSDIAAMGAKPLGITVGLGLPPDTSLDWVIQLYEGMTYCLKQYDTVIVGGDICRSSVISVSITALGSVLPNRIISRFLAKPGDAIVITGCHGLSRAGLELLLHPAKGKNLEPNSRNILIQAHQRPKPRLDILDSLWNLTDYSIAGMDSSDGLADAVLQICRCSQVGAKINQNAIPLPYALRNFVSDEQALDYALYGGEDFELVLCLPLEIAEAFVETIGQNAAIIGHITAEKEVRINDRLLYLTEGYQHFSH</sequence>
<keyword evidence="1 4" id="KW-0418">Kinase</keyword>
<dbReference type="NCBIfam" id="TIGR01379">
    <property type="entry name" value="thiL"/>
    <property type="match status" value="1"/>
</dbReference>
<evidence type="ECO:0000313" key="4">
    <source>
        <dbReference type="EMBL" id="PSF34565.1"/>
    </source>
</evidence>
<keyword evidence="1" id="KW-0460">Magnesium</keyword>
<dbReference type="PIRSF" id="PIRSF005303">
    <property type="entry name" value="Thiam_monoph_kin"/>
    <property type="match status" value="1"/>
</dbReference>
<name>A0A2T1LTW9_9CHRO</name>
<feature type="domain" description="PurM-like C-terminal" evidence="3">
    <location>
        <begin position="152"/>
        <end position="308"/>
    </location>
</feature>
<accession>A0A2T1LTW9</accession>
<evidence type="ECO:0000259" key="2">
    <source>
        <dbReference type="Pfam" id="PF00586"/>
    </source>
</evidence>
<feature type="binding site" evidence="1">
    <location>
        <position position="105"/>
    </location>
    <ligand>
        <name>ATP</name>
        <dbReference type="ChEBI" id="CHEBI:30616"/>
    </ligand>
</feature>
<dbReference type="InterPro" id="IPR036921">
    <property type="entry name" value="PurM-like_N_sf"/>
</dbReference>
<dbReference type="UniPathway" id="UPA00060">
    <property type="reaction ID" value="UER00142"/>
</dbReference>
<dbReference type="InterPro" id="IPR016188">
    <property type="entry name" value="PurM-like_N"/>
</dbReference>
<feature type="binding site" evidence="1">
    <location>
        <position position="319"/>
    </location>
    <ligand>
        <name>substrate</name>
    </ligand>
</feature>
<dbReference type="GO" id="GO:0009030">
    <property type="term" value="F:thiamine-phosphate kinase activity"/>
    <property type="evidence" value="ECO:0007669"/>
    <property type="project" value="UniProtKB-UniRule"/>
</dbReference>
<feature type="domain" description="PurM-like N-terminal" evidence="2">
    <location>
        <begin position="27"/>
        <end position="140"/>
    </location>
</feature>
<feature type="binding site" evidence="1">
    <location>
        <position position="270"/>
    </location>
    <ligand>
        <name>substrate</name>
    </ligand>
</feature>
<dbReference type="InterPro" id="IPR006283">
    <property type="entry name" value="ThiL-like"/>
</dbReference>
<keyword evidence="1" id="KW-0479">Metal-binding</keyword>
<dbReference type="InterPro" id="IPR036676">
    <property type="entry name" value="PurM-like_C_sf"/>
</dbReference>
<dbReference type="GO" id="GO:0009229">
    <property type="term" value="P:thiamine diphosphate biosynthetic process"/>
    <property type="evidence" value="ECO:0007669"/>
    <property type="project" value="UniProtKB-UniRule"/>
</dbReference>
<keyword evidence="1" id="KW-0067">ATP-binding</keyword>
<feature type="binding site" evidence="1">
    <location>
        <position position="75"/>
    </location>
    <ligand>
        <name>Mg(2+)</name>
        <dbReference type="ChEBI" id="CHEBI:18420"/>
        <label>3</label>
    </ligand>
</feature>
<dbReference type="HAMAP" id="MF_02128">
    <property type="entry name" value="TMP_kinase"/>
    <property type="match status" value="1"/>
</dbReference>
<feature type="binding site" evidence="1">
    <location>
        <position position="29"/>
    </location>
    <ligand>
        <name>Mg(2+)</name>
        <dbReference type="ChEBI" id="CHEBI:18420"/>
        <label>3</label>
    </ligand>
</feature>
<dbReference type="Pfam" id="PF00586">
    <property type="entry name" value="AIRS"/>
    <property type="match status" value="1"/>
</dbReference>
<dbReference type="CDD" id="cd02194">
    <property type="entry name" value="ThiL"/>
    <property type="match status" value="1"/>
</dbReference>
<comment type="miscellaneous">
    <text evidence="1">Reaction mechanism of ThiL seems to utilize a direct, inline transfer of the gamma-phosphate of ATP to TMP rather than a phosphorylated enzyme intermediate.</text>
</comment>
<keyword evidence="1" id="KW-0784">Thiamine biosynthesis</keyword>
<evidence type="ECO:0000259" key="3">
    <source>
        <dbReference type="Pfam" id="PF02769"/>
    </source>
</evidence>
<feature type="binding site" evidence="1">
    <location>
        <position position="44"/>
    </location>
    <ligand>
        <name>Mg(2+)</name>
        <dbReference type="ChEBI" id="CHEBI:18420"/>
        <label>4</label>
    </ligand>
</feature>
<feature type="binding site" evidence="1">
    <location>
        <position position="75"/>
    </location>
    <ligand>
        <name>Mg(2+)</name>
        <dbReference type="ChEBI" id="CHEBI:18420"/>
        <label>2</label>
    </ligand>
</feature>
<dbReference type="PANTHER" id="PTHR30270:SF0">
    <property type="entry name" value="THIAMINE-MONOPHOSPHATE KINASE"/>
    <property type="match status" value="1"/>
</dbReference>